<reference evidence="4" key="1">
    <citation type="submission" date="2018-05" db="EMBL/GenBank/DDBJ databases">
        <title>Draft genome sequence of Stemphylium lycopersici strain CIDEFI 213.</title>
        <authorList>
            <person name="Medina R."/>
            <person name="Franco M.E.E."/>
            <person name="Lucentini C.G."/>
            <person name="Saparrat M.C.N."/>
            <person name="Balatti P.A."/>
        </authorList>
    </citation>
    <scope>NUCLEOTIDE SEQUENCE [LARGE SCALE GENOMIC DNA]</scope>
    <source>
        <strain evidence="4">CIDEFI 213</strain>
    </source>
</reference>
<proteinExistence type="predicted"/>
<dbReference type="AlphaFoldDB" id="A0A364NDI0"/>
<feature type="compositionally biased region" description="Basic and acidic residues" evidence="1">
    <location>
        <begin position="223"/>
        <end position="251"/>
    </location>
</feature>
<protein>
    <submittedName>
        <fullName evidence="3">Conserved glutamic acid rich protein</fullName>
    </submittedName>
</protein>
<name>A0A364NDI0_STELY</name>
<dbReference type="Proteomes" id="UP000249619">
    <property type="component" value="Unassembled WGS sequence"/>
</dbReference>
<dbReference type="Pfam" id="PF26118">
    <property type="entry name" value="DUF8035"/>
    <property type="match status" value="1"/>
</dbReference>
<dbReference type="EMBL" id="QGDH01000012">
    <property type="protein sequence ID" value="RAR15365.1"/>
    <property type="molecule type" value="Genomic_DNA"/>
</dbReference>
<keyword evidence="4" id="KW-1185">Reference proteome</keyword>
<feature type="compositionally biased region" description="Pro residues" evidence="1">
    <location>
        <begin position="303"/>
        <end position="320"/>
    </location>
</feature>
<dbReference type="InterPro" id="IPR058348">
    <property type="entry name" value="DUF8035"/>
</dbReference>
<feature type="compositionally biased region" description="Basic and acidic residues" evidence="1">
    <location>
        <begin position="286"/>
        <end position="301"/>
    </location>
</feature>
<feature type="compositionally biased region" description="Basic and acidic residues" evidence="1">
    <location>
        <begin position="178"/>
        <end position="210"/>
    </location>
</feature>
<feature type="compositionally biased region" description="Basic and acidic residues" evidence="1">
    <location>
        <begin position="11"/>
        <end position="58"/>
    </location>
</feature>
<dbReference type="OrthoDB" id="5410752at2759"/>
<gene>
    <name evidence="3" type="ORF">DDE83_001194</name>
</gene>
<evidence type="ECO:0000259" key="2">
    <source>
        <dbReference type="Pfam" id="PF26118"/>
    </source>
</evidence>
<feature type="region of interest" description="Disordered" evidence="1">
    <location>
        <begin position="1"/>
        <end position="323"/>
    </location>
</feature>
<sequence>MSRRYPTAELYEERERDFYRNGNRSERNYDELDLELRRGGAGPDPRRSAPDFFREDYNRPTAGPLVMRGRDEESFSRSGGRSSRGAFDDDVRSTRSRPPPSAMRAVERDDISLRHSDAPPLSRRGRADDVDETDITIRRREQSRGPPERDDIVFRRGDGPPVRSVSRPAPRQVDDDDVRFRGRGGGDIDFHASRSEVSRHGRDVSAERGSIRFQENDGNFEFRANRREFSRDGRDTSRERSSLTIRGRERSLPPPARNRGDLVAREREEFVIRRPRAESPPQNNREVIRDEIIIRRKEERAPTPSPSPSPPPPPPAPAPEPEIRPPIIQEIITHHRHIDHGVVRARTPTPPPPPAPPSPPPPLNETLEIEINRRESHSRGRGKSNFDELDIDINFNRDQVRHRQRSFSPPRRVQTAPMHDAEFELEADFYNRKALERAYPGEAWNGATKDWSIIDVPPGTSRVRMDSIGGGAQEITWQRYNGVRRSKFISGDDEHTTDYNNQGAVKQRKKDMWTEITKDLVIREAIDSMGYSCEETDDFFYVMEYLRYEDVLHLVEISDEIRRKRKSRIREIEIERKSIHGSRPQSSYDSFYEHDVHFDSRRSRYH</sequence>
<comment type="caution">
    <text evidence="3">The sequence shown here is derived from an EMBL/GenBank/DDBJ whole genome shotgun (WGS) entry which is preliminary data.</text>
</comment>
<feature type="compositionally biased region" description="Low complexity" evidence="1">
    <location>
        <begin position="160"/>
        <end position="171"/>
    </location>
</feature>
<feature type="compositionally biased region" description="Basic and acidic residues" evidence="1">
    <location>
        <begin position="135"/>
        <end position="158"/>
    </location>
</feature>
<feature type="compositionally biased region" description="Basic and acidic residues" evidence="1">
    <location>
        <begin position="105"/>
        <end position="117"/>
    </location>
</feature>
<evidence type="ECO:0000313" key="4">
    <source>
        <dbReference type="Proteomes" id="UP000249619"/>
    </source>
</evidence>
<organism evidence="3 4">
    <name type="scientific">Stemphylium lycopersici</name>
    <name type="common">Tomato gray leaf spot disease fungus</name>
    <name type="synonym">Thyrospora lycopersici</name>
    <dbReference type="NCBI Taxonomy" id="183478"/>
    <lineage>
        <taxon>Eukaryota</taxon>
        <taxon>Fungi</taxon>
        <taxon>Dikarya</taxon>
        <taxon>Ascomycota</taxon>
        <taxon>Pezizomycotina</taxon>
        <taxon>Dothideomycetes</taxon>
        <taxon>Pleosporomycetidae</taxon>
        <taxon>Pleosporales</taxon>
        <taxon>Pleosporineae</taxon>
        <taxon>Pleosporaceae</taxon>
        <taxon>Stemphylium</taxon>
    </lineage>
</organism>
<feature type="region of interest" description="Disordered" evidence="1">
    <location>
        <begin position="343"/>
        <end position="365"/>
    </location>
</feature>
<feature type="compositionally biased region" description="Pro residues" evidence="1">
    <location>
        <begin position="348"/>
        <end position="363"/>
    </location>
</feature>
<evidence type="ECO:0000256" key="1">
    <source>
        <dbReference type="SAM" id="MobiDB-lite"/>
    </source>
</evidence>
<feature type="compositionally biased region" description="Low complexity" evidence="1">
    <location>
        <begin position="76"/>
        <end position="85"/>
    </location>
</feature>
<dbReference type="STRING" id="183478.A0A364NDI0"/>
<evidence type="ECO:0000313" key="3">
    <source>
        <dbReference type="EMBL" id="RAR15365.1"/>
    </source>
</evidence>
<accession>A0A364NDI0</accession>
<feature type="compositionally biased region" description="Basic and acidic residues" evidence="1">
    <location>
        <begin position="258"/>
        <end position="277"/>
    </location>
</feature>
<feature type="domain" description="DUF8035" evidence="2">
    <location>
        <begin position="510"/>
        <end position="564"/>
    </location>
</feature>